<sequence length="124" mass="14627">MKILGKIERIDIDTLGISDVQWKGEGDFQTTNEHIYYFSAEDAEHRYRVTSIIKKEIKTKVNVVQLSKRIVFLQLRTQRKNINLFQIYALRGDKCENEIEDLYHQLQEALRTIDNRDVTLLLGD</sequence>
<dbReference type="Proteomes" id="UP000801492">
    <property type="component" value="Unassembled WGS sequence"/>
</dbReference>
<organism evidence="1 2">
    <name type="scientific">Ignelater luminosus</name>
    <name type="common">Cucubano</name>
    <name type="synonym">Pyrophorus luminosus</name>
    <dbReference type="NCBI Taxonomy" id="2038154"/>
    <lineage>
        <taxon>Eukaryota</taxon>
        <taxon>Metazoa</taxon>
        <taxon>Ecdysozoa</taxon>
        <taxon>Arthropoda</taxon>
        <taxon>Hexapoda</taxon>
        <taxon>Insecta</taxon>
        <taxon>Pterygota</taxon>
        <taxon>Neoptera</taxon>
        <taxon>Endopterygota</taxon>
        <taxon>Coleoptera</taxon>
        <taxon>Polyphaga</taxon>
        <taxon>Elateriformia</taxon>
        <taxon>Elateroidea</taxon>
        <taxon>Elateridae</taxon>
        <taxon>Agrypninae</taxon>
        <taxon>Pyrophorini</taxon>
        <taxon>Ignelater</taxon>
    </lineage>
</organism>
<dbReference type="SUPFAM" id="SSF56219">
    <property type="entry name" value="DNase I-like"/>
    <property type="match status" value="1"/>
</dbReference>
<gene>
    <name evidence="1" type="ORF">ILUMI_04329</name>
</gene>
<accession>A0A8K0D9W7</accession>
<keyword evidence="2" id="KW-1185">Reference proteome</keyword>
<name>A0A8K0D9W7_IGNLU</name>
<dbReference type="InterPro" id="IPR036691">
    <property type="entry name" value="Endo/exonu/phosph_ase_sf"/>
</dbReference>
<dbReference type="Gene3D" id="3.60.10.10">
    <property type="entry name" value="Endonuclease/exonuclease/phosphatase"/>
    <property type="match status" value="1"/>
</dbReference>
<comment type="caution">
    <text evidence="1">The sequence shown here is derived from an EMBL/GenBank/DDBJ whole genome shotgun (WGS) entry which is preliminary data.</text>
</comment>
<evidence type="ECO:0000313" key="2">
    <source>
        <dbReference type="Proteomes" id="UP000801492"/>
    </source>
</evidence>
<proteinExistence type="predicted"/>
<dbReference type="OrthoDB" id="425681at2759"/>
<protein>
    <submittedName>
        <fullName evidence="1">Uncharacterized protein</fullName>
    </submittedName>
</protein>
<dbReference type="AlphaFoldDB" id="A0A8K0D9W7"/>
<dbReference type="EMBL" id="VTPC01001470">
    <property type="protein sequence ID" value="KAF2901854.1"/>
    <property type="molecule type" value="Genomic_DNA"/>
</dbReference>
<reference evidence="1" key="1">
    <citation type="submission" date="2019-08" db="EMBL/GenBank/DDBJ databases">
        <title>The genome of the North American firefly Photinus pyralis.</title>
        <authorList>
            <consortium name="Photinus pyralis genome working group"/>
            <person name="Fallon T.R."/>
            <person name="Sander Lower S.E."/>
            <person name="Weng J.-K."/>
        </authorList>
    </citation>
    <scope>NUCLEOTIDE SEQUENCE</scope>
    <source>
        <strain evidence="1">TRF0915ILg1</strain>
        <tissue evidence="1">Whole body</tissue>
    </source>
</reference>
<evidence type="ECO:0000313" key="1">
    <source>
        <dbReference type="EMBL" id="KAF2901854.1"/>
    </source>
</evidence>